<evidence type="ECO:0000256" key="4">
    <source>
        <dbReference type="ARBA" id="ARBA00022917"/>
    </source>
</evidence>
<dbReference type="PANTHER" id="PTHR11960:SF66">
    <property type="entry name" value="EUKARYOTIC TRANSLATION INITIATION FACTOR 4E TYPE 3"/>
    <property type="match status" value="1"/>
</dbReference>
<keyword evidence="8" id="KW-1185">Reference proteome</keyword>
<evidence type="ECO:0000313" key="7">
    <source>
        <dbReference type="EMBL" id="PSN66385.1"/>
    </source>
</evidence>
<dbReference type="Proteomes" id="UP000240883">
    <property type="component" value="Unassembled WGS sequence"/>
</dbReference>
<dbReference type="STRING" id="1448308.A0A2T2NLT3"/>
<dbReference type="GO" id="GO:0003743">
    <property type="term" value="F:translation initiation factor activity"/>
    <property type="evidence" value="ECO:0007669"/>
    <property type="project" value="UniProtKB-KW"/>
</dbReference>
<feature type="compositionally biased region" description="Low complexity" evidence="6">
    <location>
        <begin position="18"/>
        <end position="31"/>
    </location>
</feature>
<dbReference type="GO" id="GO:0000340">
    <property type="term" value="F:RNA 7-methylguanosine cap binding"/>
    <property type="evidence" value="ECO:0007669"/>
    <property type="project" value="TreeGrafter"/>
</dbReference>
<dbReference type="Gene3D" id="3.30.760.10">
    <property type="entry name" value="RNA Cap, Translation Initiation Factor Eif4e"/>
    <property type="match status" value="1"/>
</dbReference>
<reference evidence="7 8" key="1">
    <citation type="journal article" date="2018" name="Front. Microbiol.">
        <title>Genome-Wide Analysis of Corynespora cassiicola Leaf Fall Disease Putative Effectors.</title>
        <authorList>
            <person name="Lopez D."/>
            <person name="Ribeiro S."/>
            <person name="Label P."/>
            <person name="Fumanal B."/>
            <person name="Venisse J.S."/>
            <person name="Kohler A."/>
            <person name="de Oliveira R.R."/>
            <person name="Labutti K."/>
            <person name="Lipzen A."/>
            <person name="Lail K."/>
            <person name="Bauer D."/>
            <person name="Ohm R.A."/>
            <person name="Barry K.W."/>
            <person name="Spatafora J."/>
            <person name="Grigoriev I.V."/>
            <person name="Martin F.M."/>
            <person name="Pujade-Renaud V."/>
        </authorList>
    </citation>
    <scope>NUCLEOTIDE SEQUENCE [LARGE SCALE GENOMIC DNA]</scope>
    <source>
        <strain evidence="7 8">Philippines</strain>
    </source>
</reference>
<keyword evidence="1 5" id="KW-0396">Initiation factor</keyword>
<evidence type="ECO:0000256" key="1">
    <source>
        <dbReference type="ARBA" id="ARBA00022540"/>
    </source>
</evidence>
<dbReference type="PANTHER" id="PTHR11960">
    <property type="entry name" value="EUKARYOTIC TRANSLATION INITIATION FACTOR 4E RELATED"/>
    <property type="match status" value="1"/>
</dbReference>
<dbReference type="Pfam" id="PF01652">
    <property type="entry name" value="IF4E"/>
    <property type="match status" value="1"/>
</dbReference>
<keyword evidence="4 5" id="KW-0648">Protein biosynthesis</keyword>
<keyword evidence="2" id="KW-0810">Translation regulation</keyword>
<comment type="similarity">
    <text evidence="5">Belongs to the eukaryotic initiation factor 4E family.</text>
</comment>
<evidence type="ECO:0000256" key="3">
    <source>
        <dbReference type="ARBA" id="ARBA00022884"/>
    </source>
</evidence>
<evidence type="ECO:0000256" key="6">
    <source>
        <dbReference type="SAM" id="MobiDB-lite"/>
    </source>
</evidence>
<dbReference type="OrthoDB" id="17977at2759"/>
<organism evidence="7 8">
    <name type="scientific">Corynespora cassiicola Philippines</name>
    <dbReference type="NCBI Taxonomy" id="1448308"/>
    <lineage>
        <taxon>Eukaryota</taxon>
        <taxon>Fungi</taxon>
        <taxon>Dikarya</taxon>
        <taxon>Ascomycota</taxon>
        <taxon>Pezizomycotina</taxon>
        <taxon>Dothideomycetes</taxon>
        <taxon>Pleosporomycetidae</taxon>
        <taxon>Pleosporales</taxon>
        <taxon>Corynesporascaceae</taxon>
        <taxon>Corynespora</taxon>
    </lineage>
</organism>
<accession>A0A2T2NLT3</accession>
<dbReference type="InterPro" id="IPR023398">
    <property type="entry name" value="TIF_eIF4e-like"/>
</dbReference>
<dbReference type="GO" id="GO:0006417">
    <property type="term" value="P:regulation of translation"/>
    <property type="evidence" value="ECO:0007669"/>
    <property type="project" value="UniProtKB-KW"/>
</dbReference>
<feature type="non-terminal residue" evidence="7">
    <location>
        <position position="1"/>
    </location>
</feature>
<evidence type="ECO:0000256" key="2">
    <source>
        <dbReference type="ARBA" id="ARBA00022845"/>
    </source>
</evidence>
<gene>
    <name evidence="7" type="ORF">BS50DRAFT_464507</name>
</gene>
<feature type="region of interest" description="Disordered" evidence="6">
    <location>
        <begin position="63"/>
        <end position="82"/>
    </location>
</feature>
<dbReference type="EMBL" id="KZ678136">
    <property type="protein sequence ID" value="PSN66385.1"/>
    <property type="molecule type" value="Genomic_DNA"/>
</dbReference>
<evidence type="ECO:0000313" key="8">
    <source>
        <dbReference type="Proteomes" id="UP000240883"/>
    </source>
</evidence>
<name>A0A2T2NLT3_CORCC</name>
<dbReference type="SUPFAM" id="SSF55418">
    <property type="entry name" value="eIF4e-like"/>
    <property type="match status" value="1"/>
</dbReference>
<keyword evidence="3 5" id="KW-0694">RNA-binding</keyword>
<dbReference type="InterPro" id="IPR001040">
    <property type="entry name" value="TIF_eIF_4E"/>
</dbReference>
<evidence type="ECO:0000256" key="5">
    <source>
        <dbReference type="RuleBase" id="RU004374"/>
    </source>
</evidence>
<dbReference type="AlphaFoldDB" id="A0A2T2NLT3"/>
<sequence length="237" mass="26632">TSPKMAGRFPSLTTSNLPPASATETSATASPARGTAMLNSIFKSVRVPEFRFKWHFWAEKGQQSAPSSKDKSTTAAAEEFASRPKPLGDQIISVKEFYQHFNNIPVESLKLRDSIHLFHLGVKPLWEDPRNARGGAYYFRISKDVAAQFWHEICLLAVGDVLQGAVETKRESFNDDICGISYSVRWNAVQIAVWNRDADNEAGKEKLLAVILEKLSDELKPKKDSYWYKAHSDHKGF</sequence>
<protein>
    <submittedName>
        <fullName evidence="7">Translation initiation factor eIF4e</fullName>
    </submittedName>
</protein>
<feature type="non-terminal residue" evidence="7">
    <location>
        <position position="237"/>
    </location>
</feature>
<feature type="region of interest" description="Disordered" evidence="6">
    <location>
        <begin position="1"/>
        <end position="31"/>
    </location>
</feature>
<dbReference type="GO" id="GO:0016281">
    <property type="term" value="C:eukaryotic translation initiation factor 4F complex"/>
    <property type="evidence" value="ECO:0007669"/>
    <property type="project" value="TreeGrafter"/>
</dbReference>
<proteinExistence type="inferred from homology"/>